<dbReference type="GO" id="GO:0004930">
    <property type="term" value="F:G protein-coupled receptor activity"/>
    <property type="evidence" value="ECO:0007669"/>
    <property type="project" value="UniProtKB-KW"/>
</dbReference>
<feature type="transmembrane region" description="Helical" evidence="10">
    <location>
        <begin position="57"/>
        <end position="76"/>
    </location>
</feature>
<dbReference type="PROSITE" id="PS00237">
    <property type="entry name" value="G_PROTEIN_RECEP_F1_1"/>
    <property type="match status" value="1"/>
</dbReference>
<reference evidence="13" key="1">
    <citation type="submission" date="2011-08" db="EMBL/GenBank/DDBJ databases">
        <authorList>
            <person name="Rombauts S."/>
        </authorList>
    </citation>
    <scope>NUCLEOTIDE SEQUENCE</scope>
    <source>
        <strain evidence="13">London</strain>
    </source>
</reference>
<dbReference type="OrthoDB" id="5975505at2759"/>
<dbReference type="EMBL" id="CAEY01000206">
    <property type="status" value="NOT_ANNOTATED_CDS"/>
    <property type="molecule type" value="Genomic_DNA"/>
</dbReference>
<evidence type="ECO:0000256" key="1">
    <source>
        <dbReference type="ARBA" id="ARBA00004141"/>
    </source>
</evidence>
<feature type="transmembrane region" description="Helical" evidence="10">
    <location>
        <begin position="171"/>
        <end position="190"/>
    </location>
</feature>
<evidence type="ECO:0000256" key="7">
    <source>
        <dbReference type="ARBA" id="ARBA00023170"/>
    </source>
</evidence>
<evidence type="ECO:0000256" key="9">
    <source>
        <dbReference type="RuleBase" id="RU000688"/>
    </source>
</evidence>
<keyword evidence="5 9" id="KW-0297">G-protein coupled receptor</keyword>
<sequence length="390" mass="44848">MSLPNIDIIESLIEKKNLSQQTCEPPIDISSFNFTDYDYQRTHGIFRDFNLKEYCKIFFSLFVILISVIGNIGVLFSSTFNRSIRHTIHIYLSNLAIADLFISIFCMTVFLINNLTDPLFILGPIVCKLNAFVQMTSLTSSVLTLSAISCDRFIAIMYPLRVRVTKQRTKAVITVIWIISILVSTPFLFVRKHLQIKWRNFIETNCQEVWPGHTVYDPEKERCITTYPGKKYYYTFVTIALFFLPIIIMTTAYVLIIWKLWITKLPGESNAASICAQHRAKKKVIKMACIVLLVFVCCWAPLQITLIYSEFFHSPSERGQLPGWFRQASYLAIFVAYSNSAINPIIYGGFDKTFRQAFGTFISCHSFNPVPRVIHERPKTLENSGKVRAL</sequence>
<reference evidence="12" key="2">
    <citation type="submission" date="2015-06" db="UniProtKB">
        <authorList>
            <consortium name="EnsemblMetazoa"/>
        </authorList>
    </citation>
    <scope>IDENTIFICATION</scope>
</reference>
<feature type="transmembrane region" description="Helical" evidence="10">
    <location>
        <begin position="287"/>
        <end position="308"/>
    </location>
</feature>
<dbReference type="SUPFAM" id="SSF81321">
    <property type="entry name" value="Family A G protein-coupled receptor-like"/>
    <property type="match status" value="1"/>
</dbReference>
<feature type="transmembrane region" description="Helical" evidence="10">
    <location>
        <begin position="232"/>
        <end position="256"/>
    </location>
</feature>
<dbReference type="EMBL" id="CAEY01000205">
    <property type="status" value="NOT_ANNOTATED_CDS"/>
    <property type="molecule type" value="Genomic_DNA"/>
</dbReference>
<gene>
    <name evidence="12" type="primary">107365352</name>
</gene>
<accession>T1KL31</accession>
<dbReference type="GO" id="GO:0005886">
    <property type="term" value="C:plasma membrane"/>
    <property type="evidence" value="ECO:0007669"/>
    <property type="project" value="TreeGrafter"/>
</dbReference>
<evidence type="ECO:0000256" key="3">
    <source>
        <dbReference type="ARBA" id="ARBA00022692"/>
    </source>
</evidence>
<evidence type="ECO:0000256" key="2">
    <source>
        <dbReference type="ARBA" id="ARBA00010663"/>
    </source>
</evidence>
<evidence type="ECO:0000259" key="11">
    <source>
        <dbReference type="PROSITE" id="PS50262"/>
    </source>
</evidence>
<evidence type="ECO:0000256" key="6">
    <source>
        <dbReference type="ARBA" id="ARBA00023136"/>
    </source>
</evidence>
<organism evidence="12 13">
    <name type="scientific">Tetranychus urticae</name>
    <name type="common">Two-spotted spider mite</name>
    <dbReference type="NCBI Taxonomy" id="32264"/>
    <lineage>
        <taxon>Eukaryota</taxon>
        <taxon>Metazoa</taxon>
        <taxon>Ecdysozoa</taxon>
        <taxon>Arthropoda</taxon>
        <taxon>Chelicerata</taxon>
        <taxon>Arachnida</taxon>
        <taxon>Acari</taxon>
        <taxon>Acariformes</taxon>
        <taxon>Trombidiformes</taxon>
        <taxon>Prostigmata</taxon>
        <taxon>Eleutherengona</taxon>
        <taxon>Raphignathae</taxon>
        <taxon>Tetranychoidea</taxon>
        <taxon>Tetranychidae</taxon>
        <taxon>Tetranychus</taxon>
    </lineage>
</organism>
<evidence type="ECO:0000256" key="10">
    <source>
        <dbReference type="SAM" id="Phobius"/>
    </source>
</evidence>
<dbReference type="PRINTS" id="PR00237">
    <property type="entry name" value="GPCRRHODOPSN"/>
</dbReference>
<dbReference type="InterPro" id="IPR017452">
    <property type="entry name" value="GPCR_Rhodpsn_7TM"/>
</dbReference>
<keyword evidence="7 9" id="KW-0675">Receptor</keyword>
<dbReference type="Gene3D" id="1.20.1070.10">
    <property type="entry name" value="Rhodopsin 7-helix transmembrane proteins"/>
    <property type="match status" value="1"/>
</dbReference>
<evidence type="ECO:0000313" key="13">
    <source>
        <dbReference type="Proteomes" id="UP000015104"/>
    </source>
</evidence>
<dbReference type="PANTHER" id="PTHR45695">
    <property type="entry name" value="LEUCOKININ RECEPTOR-RELATED"/>
    <property type="match status" value="1"/>
</dbReference>
<proteinExistence type="inferred from homology"/>
<dbReference type="Pfam" id="PF00001">
    <property type="entry name" value="7tm_1"/>
    <property type="match status" value="1"/>
</dbReference>
<dbReference type="Proteomes" id="UP000015104">
    <property type="component" value="Unassembled WGS sequence"/>
</dbReference>
<keyword evidence="3 9" id="KW-0812">Transmembrane</keyword>
<keyword evidence="6 10" id="KW-0472">Membrane</keyword>
<dbReference type="InterPro" id="IPR000276">
    <property type="entry name" value="GPCR_Rhodpsn"/>
</dbReference>
<keyword evidence="4 10" id="KW-1133">Transmembrane helix</keyword>
<dbReference type="HOGENOM" id="CLU_009579_6_1_1"/>
<dbReference type="AlphaFoldDB" id="T1KL31"/>
<dbReference type="eggNOG" id="KOG3656">
    <property type="taxonomic scope" value="Eukaryota"/>
</dbReference>
<feature type="transmembrane region" description="Helical" evidence="10">
    <location>
        <begin position="88"/>
        <end position="112"/>
    </location>
</feature>
<name>T1KL31_TETUR</name>
<feature type="domain" description="G-protein coupled receptors family 1 profile" evidence="11">
    <location>
        <begin position="70"/>
        <end position="347"/>
    </location>
</feature>
<dbReference type="PANTHER" id="PTHR45695:SF9">
    <property type="entry name" value="LEUCOKININ RECEPTOR"/>
    <property type="match status" value="1"/>
</dbReference>
<comment type="subcellular location">
    <subcellularLocation>
        <location evidence="1">Membrane</location>
        <topology evidence="1">Multi-pass membrane protein</topology>
    </subcellularLocation>
</comment>
<evidence type="ECO:0000256" key="5">
    <source>
        <dbReference type="ARBA" id="ARBA00023040"/>
    </source>
</evidence>
<dbReference type="EnsemblMetazoa" id="tetur14g00960.1">
    <property type="protein sequence ID" value="tetur14g00960.1"/>
    <property type="gene ID" value="tetur14g00960"/>
</dbReference>
<dbReference type="PROSITE" id="PS50262">
    <property type="entry name" value="G_PROTEIN_RECEP_F1_2"/>
    <property type="match status" value="1"/>
</dbReference>
<feature type="transmembrane region" description="Helical" evidence="10">
    <location>
        <begin position="132"/>
        <end position="150"/>
    </location>
</feature>
<comment type="similarity">
    <text evidence="2 9">Belongs to the G-protein coupled receptor 1 family.</text>
</comment>
<evidence type="ECO:0000256" key="4">
    <source>
        <dbReference type="ARBA" id="ARBA00022989"/>
    </source>
</evidence>
<evidence type="ECO:0000313" key="12">
    <source>
        <dbReference type="EnsemblMetazoa" id="tetur14g00960.1"/>
    </source>
</evidence>
<feature type="transmembrane region" description="Helical" evidence="10">
    <location>
        <begin position="328"/>
        <end position="350"/>
    </location>
</feature>
<protein>
    <recommendedName>
        <fullName evidence="11">G-protein coupled receptors family 1 profile domain-containing protein</fullName>
    </recommendedName>
</protein>
<evidence type="ECO:0000256" key="8">
    <source>
        <dbReference type="ARBA" id="ARBA00023224"/>
    </source>
</evidence>
<keyword evidence="8 9" id="KW-0807">Transducer</keyword>
<keyword evidence="13" id="KW-1185">Reference proteome</keyword>